<dbReference type="AlphaFoldDB" id="A0A348HB06"/>
<sequence>MSVESVRNLLNYTTVYAGFDVRGLDTSRRDAWVSLVHSGELTYRITERTPELDRIEDLCSQVTMSFYSLTLWAFHAGSRALALIQQMLDENMDRTDEIKALIEATPLDDDDDGYGYGSSDSYGIQAVEEGYGDASVAE</sequence>
<accession>A0A348HB06</accession>
<dbReference type="EMBL" id="AP018933">
    <property type="protein sequence ID" value="BBG28808.1"/>
    <property type="molecule type" value="Genomic_DNA"/>
</dbReference>
<gene>
    <name evidence="1" type="ORF">ZBT109_0008</name>
</gene>
<organism evidence="1 2">
    <name type="scientific">Zymobacter palmae</name>
    <dbReference type="NCBI Taxonomy" id="33074"/>
    <lineage>
        <taxon>Bacteria</taxon>
        <taxon>Pseudomonadati</taxon>
        <taxon>Pseudomonadota</taxon>
        <taxon>Gammaproteobacteria</taxon>
        <taxon>Oceanospirillales</taxon>
        <taxon>Halomonadaceae</taxon>
        <taxon>Zymobacter group</taxon>
        <taxon>Zymobacter</taxon>
    </lineage>
</organism>
<evidence type="ECO:0000313" key="2">
    <source>
        <dbReference type="Proteomes" id="UP000267342"/>
    </source>
</evidence>
<keyword evidence="2" id="KW-1185">Reference proteome</keyword>
<keyword evidence="1" id="KW-0813">Transport</keyword>
<protein>
    <submittedName>
        <fullName evidence="1">ABC-type sugar transport system, periplasmic</fullName>
    </submittedName>
</protein>
<reference evidence="1 2" key="1">
    <citation type="submission" date="2018-09" db="EMBL/GenBank/DDBJ databases">
        <title>Zymobacter palmae IAM14233 (=T109) whole genome analysis.</title>
        <authorList>
            <person name="Yanase H."/>
        </authorList>
    </citation>
    <scope>NUCLEOTIDE SEQUENCE [LARGE SCALE GENOMIC DNA]</scope>
    <source>
        <strain evidence="1 2">IAM14233</strain>
    </source>
</reference>
<name>A0A348HB06_9GAMM</name>
<dbReference type="RefSeq" id="WP_027704358.1">
    <property type="nucleotide sequence ID" value="NZ_AP018933.1"/>
</dbReference>
<evidence type="ECO:0000313" key="1">
    <source>
        <dbReference type="EMBL" id="BBG28808.1"/>
    </source>
</evidence>
<keyword evidence="1" id="KW-0762">Sugar transport</keyword>
<dbReference type="KEGG" id="zpl:ZBT109_0008"/>
<dbReference type="Proteomes" id="UP000267342">
    <property type="component" value="Chromosome"/>
</dbReference>
<proteinExistence type="predicted"/>